<dbReference type="PANTHER" id="PTHR46652">
    <property type="entry name" value="LEUCINE-RICH REPEAT AND IQ DOMAIN-CONTAINING PROTEIN 1-RELATED"/>
    <property type="match status" value="1"/>
</dbReference>
<feature type="region of interest" description="Disordered" evidence="4">
    <location>
        <begin position="454"/>
        <end position="554"/>
    </location>
</feature>
<feature type="region of interest" description="Disordered" evidence="4">
    <location>
        <begin position="369"/>
        <end position="417"/>
    </location>
</feature>
<feature type="region of interest" description="Disordered" evidence="4">
    <location>
        <begin position="729"/>
        <end position="751"/>
    </location>
</feature>
<feature type="compositionally biased region" description="Polar residues" evidence="4">
    <location>
        <begin position="375"/>
        <end position="386"/>
    </location>
</feature>
<dbReference type="SUPFAM" id="SSF52058">
    <property type="entry name" value="L domain-like"/>
    <property type="match status" value="1"/>
</dbReference>
<evidence type="ECO:0000256" key="3">
    <source>
        <dbReference type="ARBA" id="ARBA00022737"/>
    </source>
</evidence>
<keyword evidence="3" id="KW-0677">Repeat</keyword>
<dbReference type="AlphaFoldDB" id="A0AAW1SFT4"/>
<dbReference type="InterPro" id="IPR032675">
    <property type="entry name" value="LRR_dom_sf"/>
</dbReference>
<keyword evidence="2" id="KW-0433">Leucine-rich repeat</keyword>
<protein>
    <submittedName>
        <fullName evidence="5">Uncharacterized protein</fullName>
    </submittedName>
</protein>
<feature type="compositionally biased region" description="Polar residues" evidence="4">
    <location>
        <begin position="90"/>
        <end position="100"/>
    </location>
</feature>
<keyword evidence="6" id="KW-1185">Reference proteome</keyword>
<accession>A0AAW1SFT4</accession>
<evidence type="ECO:0000256" key="2">
    <source>
        <dbReference type="ARBA" id="ARBA00022614"/>
    </source>
</evidence>
<organism evidence="5 6">
    <name type="scientific">Apatococcus lobatus</name>
    <dbReference type="NCBI Taxonomy" id="904363"/>
    <lineage>
        <taxon>Eukaryota</taxon>
        <taxon>Viridiplantae</taxon>
        <taxon>Chlorophyta</taxon>
        <taxon>core chlorophytes</taxon>
        <taxon>Trebouxiophyceae</taxon>
        <taxon>Chlorellales</taxon>
        <taxon>Chlorellaceae</taxon>
        <taxon>Apatococcus</taxon>
    </lineage>
</organism>
<feature type="region of interest" description="Disordered" evidence="4">
    <location>
        <begin position="90"/>
        <end position="115"/>
    </location>
</feature>
<gene>
    <name evidence="5" type="ORF">WJX74_003042</name>
</gene>
<dbReference type="Proteomes" id="UP001438707">
    <property type="component" value="Unassembled WGS sequence"/>
</dbReference>
<dbReference type="GO" id="GO:0005930">
    <property type="term" value="C:axoneme"/>
    <property type="evidence" value="ECO:0007669"/>
    <property type="project" value="UniProtKB-SubCell"/>
</dbReference>
<dbReference type="EMBL" id="JALJOS010000001">
    <property type="protein sequence ID" value="KAK9844481.1"/>
    <property type="molecule type" value="Genomic_DNA"/>
</dbReference>
<dbReference type="InterPro" id="IPR003591">
    <property type="entry name" value="Leu-rich_rpt_typical-subtyp"/>
</dbReference>
<dbReference type="Gene3D" id="3.80.10.10">
    <property type="entry name" value="Ribonuclease Inhibitor"/>
    <property type="match status" value="3"/>
</dbReference>
<dbReference type="InterPro" id="IPR001611">
    <property type="entry name" value="Leu-rich_rpt"/>
</dbReference>
<proteinExistence type="predicted"/>
<feature type="compositionally biased region" description="Low complexity" evidence="4">
    <location>
        <begin position="484"/>
        <end position="508"/>
    </location>
</feature>
<sequence length="792" mass="83721">MYRTEDQALERSTSLNDGTAGAAEGFTGAIQGKAMQSSSFIARKPLTAKEVNYSLSLKDSSGAAQNIPARHLALLQRAASAGSHISAQNALRQGRSSLQAHSARGRSKHGPFNERRAFTGLEPSQRPIWTAPHSRATTAEGYDMRQRTPDGLPHQPQVLVTSDSSAGLRQNFPARPPIAALRRAATSSEGHSLMSSACADDVHPGSRPPTRQAPLEMVSAEGLARLDLSHRALTSCYHVHAGGDLEELSYSHNSIAIIGGLHGLGQLQHLNFSSNCLPRLAGLQPLTALRSLFLSRNYIQAIPMLQALSGLEVLDLSSNLVEDAEGLASLPILQSLDLSSNRLTCLPALTSHSHLTHLNLRKNGLTNLEAGGFRTGSQQEQQQPNTAPGAARPDTAGSEEGSLGLITRTSSPSSDSLPLPISLQSLNLGHNSGTKRLIEVQHQIKACLAAPGTKINQPLPRQVSNNDRSAAASMCRGLHPPDSADGALRPPAAGAAGPSSSRPASSSHPDPHINPGGSQQESLGPSSGPPDGWGPSRPGSRQTAEAGGLSSTGPVMDTFWRDVWSATMRNARPLTGPALGAPGTEGAGDWAPTSLRISADVLPLIRSNLSPGLQELHVVEGSFRSLSQAIPALAGLRYLSRLCLESVSIRSLEDVGQLAALPSLQQLTILSSPILEQALFRPYLTWRLPRLKALNEDAITPADRLSVAAMFQPLEDVLAESASFAAQSNAAEGSGRARSRSPGKEGRKSAPGQAWFNIQASAFSAADRLAEFDRIWPVVVEQLIDEGLAGEY</sequence>
<dbReference type="PROSITE" id="PS51450">
    <property type="entry name" value="LRR"/>
    <property type="match status" value="4"/>
</dbReference>
<reference evidence="5 6" key="1">
    <citation type="journal article" date="2024" name="Nat. Commun.">
        <title>Phylogenomics reveals the evolutionary origins of lichenization in chlorophyte algae.</title>
        <authorList>
            <person name="Puginier C."/>
            <person name="Libourel C."/>
            <person name="Otte J."/>
            <person name="Skaloud P."/>
            <person name="Haon M."/>
            <person name="Grisel S."/>
            <person name="Petersen M."/>
            <person name="Berrin J.G."/>
            <person name="Delaux P.M."/>
            <person name="Dal Grande F."/>
            <person name="Keller J."/>
        </authorList>
    </citation>
    <scope>NUCLEOTIDE SEQUENCE [LARGE SCALE GENOMIC DNA]</scope>
    <source>
        <strain evidence="5 6">SAG 2145</strain>
    </source>
</reference>
<feature type="region of interest" description="Disordered" evidence="4">
    <location>
        <begin position="1"/>
        <end position="22"/>
    </location>
</feature>
<name>A0AAW1SFT4_9CHLO</name>
<dbReference type="InterPro" id="IPR050836">
    <property type="entry name" value="SDS22/Internalin_LRR"/>
</dbReference>
<dbReference type="PANTHER" id="PTHR46652:SF3">
    <property type="entry name" value="LEUCINE-RICH REPEAT-CONTAINING PROTEIN 9"/>
    <property type="match status" value="1"/>
</dbReference>
<dbReference type="SMART" id="SM00369">
    <property type="entry name" value="LRR_TYP"/>
    <property type="match status" value="4"/>
</dbReference>
<evidence type="ECO:0000256" key="4">
    <source>
        <dbReference type="SAM" id="MobiDB-lite"/>
    </source>
</evidence>
<comment type="subcellular location">
    <subcellularLocation>
        <location evidence="1">Cytoplasm</location>
        <location evidence="1">Cytoskeleton</location>
        <location evidence="1">Cilium axoneme</location>
    </subcellularLocation>
</comment>
<feature type="compositionally biased region" description="Low complexity" evidence="4">
    <location>
        <begin position="522"/>
        <end position="540"/>
    </location>
</feature>
<comment type="caution">
    <text evidence="5">The sequence shown here is derived from an EMBL/GenBank/DDBJ whole genome shotgun (WGS) entry which is preliminary data.</text>
</comment>
<dbReference type="Pfam" id="PF13855">
    <property type="entry name" value="LRR_8"/>
    <property type="match status" value="1"/>
</dbReference>
<evidence type="ECO:0000313" key="5">
    <source>
        <dbReference type="EMBL" id="KAK9844481.1"/>
    </source>
</evidence>
<evidence type="ECO:0000313" key="6">
    <source>
        <dbReference type="Proteomes" id="UP001438707"/>
    </source>
</evidence>
<evidence type="ECO:0000256" key="1">
    <source>
        <dbReference type="ARBA" id="ARBA00004430"/>
    </source>
</evidence>